<proteinExistence type="predicted"/>
<sequence>MPAGKPGDHPLTDLLSFGQSGFGPEVDDLVLKMSRLRGFREVREQVADIMWDHWPAWKSGAIEGGADKAHQLLLEIYQRMDQRPRRFYHR</sequence>
<gene>
    <name evidence="1" type="ORF">NSO95_12255</name>
</gene>
<dbReference type="Proteomes" id="UP001206067">
    <property type="component" value="Unassembled WGS sequence"/>
</dbReference>
<protein>
    <submittedName>
        <fullName evidence="1">Uncharacterized protein</fullName>
    </submittedName>
</protein>
<comment type="caution">
    <text evidence="1">The sequence shown here is derived from an EMBL/GenBank/DDBJ whole genome shotgun (WGS) entry which is preliminary data.</text>
</comment>
<keyword evidence="2" id="KW-1185">Reference proteome</keyword>
<organism evidence="1 2">
    <name type="scientific">Parerythrobacter lacustris</name>
    <dbReference type="NCBI Taxonomy" id="2969984"/>
    <lineage>
        <taxon>Bacteria</taxon>
        <taxon>Pseudomonadati</taxon>
        <taxon>Pseudomonadota</taxon>
        <taxon>Alphaproteobacteria</taxon>
        <taxon>Sphingomonadales</taxon>
        <taxon>Erythrobacteraceae</taxon>
        <taxon>Parerythrobacter</taxon>
    </lineage>
</organism>
<evidence type="ECO:0000313" key="2">
    <source>
        <dbReference type="Proteomes" id="UP001206067"/>
    </source>
</evidence>
<name>A0ABT1XSS5_9SPHN</name>
<evidence type="ECO:0000313" key="1">
    <source>
        <dbReference type="EMBL" id="MCR2834716.1"/>
    </source>
</evidence>
<dbReference type="EMBL" id="JANKHH010000007">
    <property type="protein sequence ID" value="MCR2834716.1"/>
    <property type="molecule type" value="Genomic_DNA"/>
</dbReference>
<reference evidence="1 2" key="1">
    <citation type="submission" date="2022-08" db="EMBL/GenBank/DDBJ databases">
        <title>Polyphasic taxonomy analysis of Qipengyuania sp.RS5-5.</title>
        <authorList>
            <person name="Xamxidin M."/>
            <person name="Wu M."/>
        </authorList>
    </citation>
    <scope>NUCLEOTIDE SEQUENCE [LARGE SCALE GENOMIC DNA]</scope>
    <source>
        <strain evidence="1 2">RS5-5</strain>
    </source>
</reference>
<accession>A0ABT1XSS5</accession>
<dbReference type="RefSeq" id="WP_257596554.1">
    <property type="nucleotide sequence ID" value="NZ_JANKHH010000007.1"/>
</dbReference>